<dbReference type="EMBL" id="BGPR01062618">
    <property type="protein sequence ID" value="GBO38016.1"/>
    <property type="molecule type" value="Genomic_DNA"/>
</dbReference>
<keyword evidence="2" id="KW-1185">Reference proteome</keyword>
<feature type="non-terminal residue" evidence="1">
    <location>
        <position position="1"/>
    </location>
</feature>
<gene>
    <name evidence="1" type="ORF">AVEN_207750_1</name>
</gene>
<evidence type="ECO:0000313" key="1">
    <source>
        <dbReference type="EMBL" id="GBO38016.1"/>
    </source>
</evidence>
<evidence type="ECO:0000313" key="2">
    <source>
        <dbReference type="Proteomes" id="UP000499080"/>
    </source>
</evidence>
<organism evidence="1 2">
    <name type="scientific">Araneus ventricosus</name>
    <name type="common">Orbweaver spider</name>
    <name type="synonym">Epeira ventricosa</name>
    <dbReference type="NCBI Taxonomy" id="182803"/>
    <lineage>
        <taxon>Eukaryota</taxon>
        <taxon>Metazoa</taxon>
        <taxon>Ecdysozoa</taxon>
        <taxon>Arthropoda</taxon>
        <taxon>Chelicerata</taxon>
        <taxon>Arachnida</taxon>
        <taxon>Araneae</taxon>
        <taxon>Araneomorphae</taxon>
        <taxon>Entelegynae</taxon>
        <taxon>Araneoidea</taxon>
        <taxon>Araneidae</taxon>
        <taxon>Araneus</taxon>
    </lineage>
</organism>
<proteinExistence type="predicted"/>
<accession>A0A4Y2WMT2</accession>
<sequence>KHKDFGTSAVILLFIEPVKSTPKIPMPFSLKQHDVYVTLHGIRGEIIEADHK</sequence>
<reference evidence="1 2" key="1">
    <citation type="journal article" date="2019" name="Sci. Rep.">
        <title>Orb-weaving spider Araneus ventricosus genome elucidates the spidroin gene catalogue.</title>
        <authorList>
            <person name="Kono N."/>
            <person name="Nakamura H."/>
            <person name="Ohtoshi R."/>
            <person name="Moran D.A.P."/>
            <person name="Shinohara A."/>
            <person name="Yoshida Y."/>
            <person name="Fujiwara M."/>
            <person name="Mori M."/>
            <person name="Tomita M."/>
            <person name="Arakawa K."/>
        </authorList>
    </citation>
    <scope>NUCLEOTIDE SEQUENCE [LARGE SCALE GENOMIC DNA]</scope>
</reference>
<dbReference type="OrthoDB" id="7788762at2759"/>
<dbReference type="Proteomes" id="UP000499080">
    <property type="component" value="Unassembled WGS sequence"/>
</dbReference>
<dbReference type="AlphaFoldDB" id="A0A4Y2WMT2"/>
<protein>
    <submittedName>
        <fullName evidence="1">Uncharacterized protein</fullName>
    </submittedName>
</protein>
<name>A0A4Y2WMT2_ARAVE</name>
<comment type="caution">
    <text evidence="1">The sequence shown here is derived from an EMBL/GenBank/DDBJ whole genome shotgun (WGS) entry which is preliminary data.</text>
</comment>